<feature type="transmembrane region" description="Helical" evidence="15">
    <location>
        <begin position="438"/>
        <end position="455"/>
    </location>
</feature>
<dbReference type="GO" id="GO:0042910">
    <property type="term" value="F:xenobiotic transmembrane transporter activity"/>
    <property type="evidence" value="ECO:0007669"/>
    <property type="project" value="InterPro"/>
</dbReference>
<dbReference type="GO" id="GO:0005886">
    <property type="term" value="C:plasma membrane"/>
    <property type="evidence" value="ECO:0007669"/>
    <property type="project" value="UniProtKB-SubCell"/>
</dbReference>
<keyword evidence="12 15" id="KW-0472">Membrane</keyword>
<dbReference type="InterPro" id="IPR050222">
    <property type="entry name" value="MATE_MdtK"/>
</dbReference>
<sequence>NMSGPAQERSLIMTMTQEQRFNQMMNERIETLIPKLALPSIVSMLITAIYNMADTFFVSQISTSASGAVGIIFSMTAAIQAMAFTIGMGSGNMISRLLGQKKKEDAARYAAVGFFTELIVGVVIAALGLTHNHALVRLLGATETIAPYAEDYARFILYGTPFFMCSLGMNNMLRFQGNSFYSMIGIGTGGVLNMILDPILIFGFGMGISGAAIATAFSQFVSFCILLAQCNRMPVCISIRVRNFRPTPKMYGNIFFIGFPSLARQGIMSVSTIILNHTAAPFGDAAIAAMAIVTRISVFMNSAVIGFGQGFQPVCGFNYGAKQYKRVERAYYFSLKVTFCFLLAMAAIVFVFAEPVVTVFRREDAEVIRIGTLALRLQCLTMPLAAQITMANMFSQTVGYGIRATVVASLKFGICLIPALGVLPPLFGILGIQMAQPAADIAAAVIAFLITRGILNDLKEKAEY</sequence>
<keyword evidence="7" id="KW-0050">Antiport</keyword>
<feature type="transmembrane region" description="Helical" evidence="15">
    <location>
        <begin position="208"/>
        <end position="230"/>
    </location>
</feature>
<feature type="transmembrane region" description="Helical" evidence="15">
    <location>
        <begin position="65"/>
        <end position="88"/>
    </location>
</feature>
<accession>A0A1I0I5H4</accession>
<keyword evidence="10 15" id="KW-1133">Transmembrane helix</keyword>
<comment type="similarity">
    <text evidence="3">Belongs to the multi antimicrobial extrusion (MATE) (TC 2.A.66.1) family. MepA subfamily.</text>
</comment>
<keyword evidence="13" id="KW-0046">Antibiotic resistance</keyword>
<dbReference type="Proteomes" id="UP000199820">
    <property type="component" value="Unassembled WGS sequence"/>
</dbReference>
<dbReference type="GO" id="GO:0015297">
    <property type="term" value="F:antiporter activity"/>
    <property type="evidence" value="ECO:0007669"/>
    <property type="project" value="UniProtKB-KW"/>
</dbReference>
<dbReference type="InterPro" id="IPR002528">
    <property type="entry name" value="MATE_fam"/>
</dbReference>
<feature type="transmembrane region" description="Helical" evidence="15">
    <location>
        <begin position="109"/>
        <end position="129"/>
    </location>
</feature>
<dbReference type="Pfam" id="PF01554">
    <property type="entry name" value="MatE"/>
    <property type="match status" value="2"/>
</dbReference>
<proteinExistence type="inferred from homology"/>
<feature type="transmembrane region" description="Helical" evidence="15">
    <location>
        <begin position="32"/>
        <end position="53"/>
    </location>
</feature>
<feature type="transmembrane region" description="Helical" evidence="15">
    <location>
        <begin position="287"/>
        <end position="309"/>
    </location>
</feature>
<keyword evidence="6" id="KW-0813">Transport</keyword>
<dbReference type="InterPro" id="IPR048279">
    <property type="entry name" value="MdtK-like"/>
</dbReference>
<keyword evidence="17" id="KW-1185">Reference proteome</keyword>
<keyword evidence="11" id="KW-0406">Ion transport</keyword>
<dbReference type="CDD" id="cd13143">
    <property type="entry name" value="MATE_MepA_like"/>
    <property type="match status" value="1"/>
</dbReference>
<dbReference type="GO" id="GO:0006811">
    <property type="term" value="P:monoatomic ion transport"/>
    <property type="evidence" value="ECO:0007669"/>
    <property type="project" value="UniProtKB-KW"/>
</dbReference>
<evidence type="ECO:0000256" key="10">
    <source>
        <dbReference type="ARBA" id="ARBA00022989"/>
    </source>
</evidence>
<feature type="non-terminal residue" evidence="16">
    <location>
        <position position="1"/>
    </location>
</feature>
<feature type="transmembrane region" description="Helical" evidence="15">
    <location>
        <begin position="406"/>
        <end position="432"/>
    </location>
</feature>
<dbReference type="eggNOG" id="COG0534">
    <property type="taxonomic scope" value="Bacteria"/>
</dbReference>
<dbReference type="STRING" id="1526.SAMN02910262_01335"/>
<dbReference type="NCBIfam" id="TIGR00797">
    <property type="entry name" value="matE"/>
    <property type="match status" value="1"/>
</dbReference>
<evidence type="ECO:0000256" key="6">
    <source>
        <dbReference type="ARBA" id="ARBA00022448"/>
    </source>
</evidence>
<comment type="function">
    <text evidence="1">Multidrug efflux pump.</text>
</comment>
<dbReference type="AlphaFoldDB" id="A0A1I0I5H4"/>
<evidence type="ECO:0000256" key="9">
    <source>
        <dbReference type="ARBA" id="ARBA00022692"/>
    </source>
</evidence>
<keyword evidence="8" id="KW-1003">Cell membrane</keyword>
<gene>
    <name evidence="16" type="ORF">SAMN04487771_10681</name>
</gene>
<keyword evidence="9 15" id="KW-0812">Transmembrane</keyword>
<name>A0A1I0I5H4_9FIRM</name>
<evidence type="ECO:0000256" key="15">
    <source>
        <dbReference type="SAM" id="Phobius"/>
    </source>
</evidence>
<evidence type="ECO:0000313" key="16">
    <source>
        <dbReference type="EMBL" id="SET91551.1"/>
    </source>
</evidence>
<evidence type="ECO:0000256" key="11">
    <source>
        <dbReference type="ARBA" id="ARBA00023065"/>
    </source>
</evidence>
<feature type="transmembrane region" description="Helical" evidence="15">
    <location>
        <begin position="180"/>
        <end position="202"/>
    </location>
</feature>
<evidence type="ECO:0000256" key="12">
    <source>
        <dbReference type="ARBA" id="ARBA00023136"/>
    </source>
</evidence>
<evidence type="ECO:0000256" key="1">
    <source>
        <dbReference type="ARBA" id="ARBA00003408"/>
    </source>
</evidence>
<evidence type="ECO:0000256" key="2">
    <source>
        <dbReference type="ARBA" id="ARBA00004651"/>
    </source>
</evidence>
<dbReference type="InterPro" id="IPR045070">
    <property type="entry name" value="MATE_MepA-like"/>
</dbReference>
<dbReference type="EMBL" id="FOIL01000068">
    <property type="protein sequence ID" value="SET91551.1"/>
    <property type="molecule type" value="Genomic_DNA"/>
</dbReference>
<evidence type="ECO:0000256" key="5">
    <source>
        <dbReference type="ARBA" id="ARBA00022106"/>
    </source>
</evidence>
<evidence type="ECO:0000256" key="8">
    <source>
        <dbReference type="ARBA" id="ARBA00022475"/>
    </source>
</evidence>
<feature type="transmembrane region" description="Helical" evidence="15">
    <location>
        <begin position="251"/>
        <end position="275"/>
    </location>
</feature>
<dbReference type="PANTHER" id="PTHR43298">
    <property type="entry name" value="MULTIDRUG RESISTANCE PROTEIN NORM-RELATED"/>
    <property type="match status" value="1"/>
</dbReference>
<feature type="transmembrane region" description="Helical" evidence="15">
    <location>
        <begin position="155"/>
        <end position="173"/>
    </location>
</feature>
<reference evidence="16 17" key="1">
    <citation type="submission" date="2016-10" db="EMBL/GenBank/DDBJ databases">
        <authorList>
            <person name="de Groot N.N."/>
        </authorList>
    </citation>
    <scope>NUCLEOTIDE SEQUENCE [LARGE SCALE GENOMIC DNA]</scope>
    <source>
        <strain evidence="16 17">KH1P1</strain>
    </source>
</reference>
<evidence type="ECO:0000256" key="3">
    <source>
        <dbReference type="ARBA" id="ARBA00008417"/>
    </source>
</evidence>
<evidence type="ECO:0000256" key="14">
    <source>
        <dbReference type="ARBA" id="ARBA00031636"/>
    </source>
</evidence>
<comment type="subcellular location">
    <subcellularLocation>
        <location evidence="2">Cell membrane</location>
        <topology evidence="2">Multi-pass membrane protein</topology>
    </subcellularLocation>
</comment>
<dbReference type="PANTHER" id="PTHR43298:SF2">
    <property type="entry name" value="FMN_FAD EXPORTER YEEO-RELATED"/>
    <property type="match status" value="1"/>
</dbReference>
<feature type="transmembrane region" description="Helical" evidence="15">
    <location>
        <begin position="330"/>
        <end position="353"/>
    </location>
</feature>
<protein>
    <recommendedName>
        <fullName evidence="5">Multidrug export protein MepA</fullName>
    </recommendedName>
    <alternativeName>
        <fullName evidence="14">Multidrug-efflux transporter</fullName>
    </alternativeName>
    <alternativeName>
        <fullName evidence="4">Probable multidrug resistance protein NorM</fullName>
    </alternativeName>
</protein>
<dbReference type="GO" id="GO:0046677">
    <property type="term" value="P:response to antibiotic"/>
    <property type="evidence" value="ECO:0007669"/>
    <property type="project" value="UniProtKB-KW"/>
</dbReference>
<evidence type="ECO:0000256" key="4">
    <source>
        <dbReference type="ARBA" id="ARBA00020268"/>
    </source>
</evidence>
<dbReference type="PIRSF" id="PIRSF006603">
    <property type="entry name" value="DinF"/>
    <property type="match status" value="1"/>
</dbReference>
<organism evidence="16 17">
    <name type="scientific">[Clostridium] aminophilum</name>
    <dbReference type="NCBI Taxonomy" id="1526"/>
    <lineage>
        <taxon>Bacteria</taxon>
        <taxon>Bacillati</taxon>
        <taxon>Bacillota</taxon>
        <taxon>Clostridia</taxon>
        <taxon>Lachnospirales</taxon>
        <taxon>Lachnospiraceae</taxon>
    </lineage>
</organism>
<evidence type="ECO:0000256" key="7">
    <source>
        <dbReference type="ARBA" id="ARBA00022449"/>
    </source>
</evidence>
<evidence type="ECO:0000256" key="13">
    <source>
        <dbReference type="ARBA" id="ARBA00023251"/>
    </source>
</evidence>
<evidence type="ECO:0000313" key="17">
    <source>
        <dbReference type="Proteomes" id="UP000199820"/>
    </source>
</evidence>
<feature type="transmembrane region" description="Helical" evidence="15">
    <location>
        <begin position="373"/>
        <end position="394"/>
    </location>
</feature>